<dbReference type="InterPro" id="IPR042229">
    <property type="entry name" value="Listeria/Bacterioides_rpt_sf"/>
</dbReference>
<dbReference type="Proteomes" id="UP000294855">
    <property type="component" value="Unassembled WGS sequence"/>
</dbReference>
<evidence type="ECO:0000313" key="5">
    <source>
        <dbReference type="Proteomes" id="UP000294855"/>
    </source>
</evidence>
<evidence type="ECO:0000256" key="1">
    <source>
        <dbReference type="ARBA" id="ARBA00004196"/>
    </source>
</evidence>
<sequence>MTIEKKRKHMRKTAGVLFTIMIILMSTAPALVSAAPPTVTVTYYSNGAQYETETVNSGGLASAPIAPAVPTGMVSFVGWSKEKNGLNNLYDFSAPVKENLNLFAQFSDKHLVSFKDADGDIYYTQLVEADDYVIPPEAPPSGTEDVFVYWVIDNTYDMYDFSLPVNSNIVLRPVYDNSYYIYFNSMKGTPVDKQLIGDGETVDEPADPTRPGYEFAFWSETMNADPKIPGNAYDFSAPVTESLTLYAIWRSDEVNKPEVKIIIWKEKEGLPIQFEKDNPSNYVYHDSFIIEEKAGTTITITEAEMNQDYDYYIPSNSEFYRSIPTVVEGDGTTAVNVYYTNTIYTVYFYLNSVAAEMVDDRQNPAPSTTYVNTANEDEQYSIEIKKDMDLENIWPLNGSNGFRIYRTDDASAFQGWMIPLGLNVETGTILNIIWVSKRLTVTAEMLPDSTYGTGTETEFVLSGYWINDGQTTNLRYMFEALPGETKTGTAGIDYVEYNGKLYINSTKYAQTAISDGTAFMPKSIEGKTALTEYALQFNAATEELEEMESTSTNFDQYFIYDRTRYDLSFDTVGGSTISDKTDLLAGEDLSGYKPANPTRPDYRFVDWYEDREYQKPYTFEDAIMPDRNLELFAKWEHEGVTATFYDQAGGTVLGTQSVALRESVQVPGNADPYFREIGTSYENLGVFKGWYQTLNNGLVVPYTFSNSIEKDVEIYGLYKTTGFKVTYDENGGTGDVPTDDETYKVNALAPVKNAALTKGSMILAGWQEKDKSGIIYYPGSTIKMNGNVDFEAVYANSDTLVNLIYNANYAESTETKTDTVIEGRSYALRDNQTFKRSGYVLTGWSETPGATTPDYNCGVEFLIPSGGTTLYATWEEVQYFTVTFAIRDADQNKGVITSQNVFKVEKGALSVLAIPVAVRPTVDIIPDADGELKYRFVGWESLPVTIQKDLIVYANFEDMEKNGGGGTGSATVKDGENGDDTGESKPEGPTQGYENPTLPGNPVSGFVTVSLIPLAIVIFAFVRKQDLEE</sequence>
<keyword evidence="3" id="KW-0812">Transmembrane</keyword>
<keyword evidence="5" id="KW-1185">Reference proteome</keyword>
<dbReference type="InterPro" id="IPR013378">
    <property type="entry name" value="InlB-like_B-rpt"/>
</dbReference>
<comment type="caution">
    <text evidence="4">The sequence shown here is derived from an EMBL/GenBank/DDBJ whole genome shotgun (WGS) entry which is preliminary data.</text>
</comment>
<accession>A0A484F4Y1</accession>
<keyword evidence="3" id="KW-0472">Membrane</keyword>
<evidence type="ECO:0000256" key="2">
    <source>
        <dbReference type="SAM" id="MobiDB-lite"/>
    </source>
</evidence>
<dbReference type="AlphaFoldDB" id="A0A484F4Y1"/>
<proteinExistence type="predicted"/>
<comment type="subcellular location">
    <subcellularLocation>
        <location evidence="1">Cell envelope</location>
    </subcellularLocation>
</comment>
<evidence type="ECO:0000256" key="3">
    <source>
        <dbReference type="SAM" id="Phobius"/>
    </source>
</evidence>
<feature type="transmembrane region" description="Helical" evidence="3">
    <location>
        <begin position="1003"/>
        <end position="1022"/>
    </location>
</feature>
<dbReference type="EMBL" id="SNYS01000010">
    <property type="protein sequence ID" value="TDQ67962.1"/>
    <property type="molecule type" value="Genomic_DNA"/>
</dbReference>
<organism evidence="4 5">
    <name type="scientific">Methanimicrococcus blatticola</name>
    <dbReference type="NCBI Taxonomy" id="91560"/>
    <lineage>
        <taxon>Archaea</taxon>
        <taxon>Methanobacteriati</taxon>
        <taxon>Methanobacteriota</taxon>
        <taxon>Stenosarchaea group</taxon>
        <taxon>Methanomicrobia</taxon>
        <taxon>Methanosarcinales</taxon>
        <taxon>Methanosarcinaceae</taxon>
        <taxon>Methanimicrococcus</taxon>
    </lineage>
</organism>
<reference evidence="4 5" key="1">
    <citation type="submission" date="2019-03" db="EMBL/GenBank/DDBJ databases">
        <title>Genomic Encyclopedia of Type Strains, Phase IV (KMG-IV): sequencing the most valuable type-strain genomes for metagenomic binning, comparative biology and taxonomic classification.</title>
        <authorList>
            <person name="Goeker M."/>
        </authorList>
    </citation>
    <scope>NUCLEOTIDE SEQUENCE [LARGE SCALE GENOMIC DNA]</scope>
    <source>
        <strain evidence="4 5">DSM 13328</strain>
    </source>
</reference>
<dbReference type="NCBIfam" id="TIGR02543">
    <property type="entry name" value="List_Bact_rpt"/>
    <property type="match status" value="1"/>
</dbReference>
<gene>
    <name evidence="4" type="ORF">C7391_1516</name>
</gene>
<name>A0A484F4Y1_9EURY</name>
<evidence type="ECO:0000313" key="4">
    <source>
        <dbReference type="EMBL" id="TDQ67962.1"/>
    </source>
</evidence>
<dbReference type="Pfam" id="PF09479">
    <property type="entry name" value="Flg_new"/>
    <property type="match status" value="5"/>
</dbReference>
<feature type="region of interest" description="Disordered" evidence="2">
    <location>
        <begin position="963"/>
        <end position="999"/>
    </location>
</feature>
<dbReference type="Gene3D" id="2.60.40.4270">
    <property type="entry name" value="Listeria-Bacteroides repeat domain"/>
    <property type="match status" value="4"/>
</dbReference>
<keyword evidence="3" id="KW-1133">Transmembrane helix</keyword>
<protein>
    <submittedName>
        <fullName evidence="4">Putative repeat protein (TIGR02543 family)</fullName>
    </submittedName>
</protein>